<proteinExistence type="inferred from homology"/>
<feature type="compositionally biased region" description="Polar residues" evidence="10">
    <location>
        <begin position="37"/>
        <end position="52"/>
    </location>
</feature>
<evidence type="ECO:0000256" key="6">
    <source>
        <dbReference type="ARBA" id="ARBA00023136"/>
    </source>
</evidence>
<evidence type="ECO:0000313" key="15">
    <source>
        <dbReference type="Proteomes" id="UP000321635"/>
    </source>
</evidence>
<keyword evidence="6 8" id="KW-0472">Membrane</keyword>
<evidence type="ECO:0000256" key="9">
    <source>
        <dbReference type="RuleBase" id="RU003357"/>
    </source>
</evidence>
<evidence type="ECO:0000256" key="11">
    <source>
        <dbReference type="SAM" id="SignalP"/>
    </source>
</evidence>
<dbReference type="InterPro" id="IPR036942">
    <property type="entry name" value="Beta-barrel_TonB_sf"/>
</dbReference>
<keyword evidence="3 8" id="KW-1134">Transmembrane beta strand</keyword>
<name>A0A511XBL3_9PROT</name>
<feature type="region of interest" description="Disordered" evidence="10">
    <location>
        <begin position="37"/>
        <end position="67"/>
    </location>
</feature>
<dbReference type="InterPro" id="IPR012910">
    <property type="entry name" value="Plug_dom"/>
</dbReference>
<organism evidence="14 15">
    <name type="scientific">Acetobacter nitrogenifigens DSM 23921 = NBRC 105050</name>
    <dbReference type="NCBI Taxonomy" id="1120919"/>
    <lineage>
        <taxon>Bacteria</taxon>
        <taxon>Pseudomonadati</taxon>
        <taxon>Pseudomonadota</taxon>
        <taxon>Alphaproteobacteria</taxon>
        <taxon>Acetobacterales</taxon>
        <taxon>Acetobacteraceae</taxon>
        <taxon>Acetobacter</taxon>
    </lineage>
</organism>
<dbReference type="OrthoDB" id="7483329at2"/>
<dbReference type="CDD" id="cd01347">
    <property type="entry name" value="ligand_gated_channel"/>
    <property type="match status" value="1"/>
</dbReference>
<evidence type="ECO:0000256" key="10">
    <source>
        <dbReference type="SAM" id="MobiDB-lite"/>
    </source>
</evidence>
<evidence type="ECO:0000259" key="13">
    <source>
        <dbReference type="Pfam" id="PF07715"/>
    </source>
</evidence>
<gene>
    <name evidence="14" type="ORF">ANI02nite_22380</name>
</gene>
<dbReference type="PANTHER" id="PTHR47234">
    <property type="match status" value="1"/>
</dbReference>
<dbReference type="Gene3D" id="2.40.170.20">
    <property type="entry name" value="TonB-dependent receptor, beta-barrel domain"/>
    <property type="match status" value="1"/>
</dbReference>
<dbReference type="Pfam" id="PF07715">
    <property type="entry name" value="Plug"/>
    <property type="match status" value="1"/>
</dbReference>
<keyword evidence="11" id="KW-0732">Signal</keyword>
<dbReference type="STRING" id="1120919.GCA_000429165_01342"/>
<keyword evidence="15" id="KW-1185">Reference proteome</keyword>
<evidence type="ECO:0000256" key="3">
    <source>
        <dbReference type="ARBA" id="ARBA00022452"/>
    </source>
</evidence>
<evidence type="ECO:0000256" key="1">
    <source>
        <dbReference type="ARBA" id="ARBA00004571"/>
    </source>
</evidence>
<dbReference type="SUPFAM" id="SSF56935">
    <property type="entry name" value="Porins"/>
    <property type="match status" value="1"/>
</dbReference>
<keyword evidence="7 8" id="KW-0998">Cell outer membrane</keyword>
<keyword evidence="5 9" id="KW-0798">TonB box</keyword>
<dbReference type="EMBL" id="BJYF01000016">
    <property type="protein sequence ID" value="GEN60354.1"/>
    <property type="molecule type" value="Genomic_DNA"/>
</dbReference>
<keyword evidence="4 8" id="KW-0812">Transmembrane</keyword>
<dbReference type="PANTHER" id="PTHR47234:SF3">
    <property type="entry name" value="SECRETIN_TONB SHORT N-TERMINAL DOMAIN-CONTAINING PROTEIN"/>
    <property type="match status" value="1"/>
</dbReference>
<evidence type="ECO:0000313" key="14">
    <source>
        <dbReference type="EMBL" id="GEN60354.1"/>
    </source>
</evidence>
<dbReference type="GO" id="GO:0009279">
    <property type="term" value="C:cell outer membrane"/>
    <property type="evidence" value="ECO:0007669"/>
    <property type="project" value="UniProtKB-SubCell"/>
</dbReference>
<protein>
    <recommendedName>
        <fullName evidence="16">Ligand-gated channel</fullName>
    </recommendedName>
</protein>
<dbReference type="InterPro" id="IPR037066">
    <property type="entry name" value="Plug_dom_sf"/>
</dbReference>
<evidence type="ECO:0000259" key="12">
    <source>
        <dbReference type="Pfam" id="PF00593"/>
    </source>
</evidence>
<sequence length="841" mass="92160">MEPYARRHASRRHRGVKVGHAALLLPLLQSTVAFASPTTGSNSTLQQDSKQVATAGAHASRPATRTTVAPAIAATPSKRQTAQALQQDDEQVIVTGTRDPHQTARKSTSPVLVVSSRQLQQTGQADLRDALTQLAPSLTRSTMNIGNSNMTDALQLRGLTPNQTLVLVNGKRRHTTSVMTDYTGPQQGSIPVDIDMIPVSAVDHVEILQDGAAAQYGSDAIAGVINIILKHSANELTMQAVNGGYYAGDGFTSGESVNWGTDLGGRGFFDLSAEYKYMDHTDRGGIDNRTGQYDNHIMGNPRIQRETISYNMGYRITDAIEFYSFASYGHVNGESYQNYRLPSVLPQVYPQGFSPQISVSQNDYSFTAGFRGKKFGWDWDLSTTYGGNVADVGMFDTVNPDLYAATGHTPTRFSPMMTFNDTQWTTDAGVRRSFDVPVLAGPLNFALGAQYRYDTYQVGAGEPASYYGGGPSADDGLSPMSASKNYRDVTAGYLDVSTHLLKNWQIDLAGRFEHYTDAGNTETGKASMRYDFNKRVGVRGTISNGFRAPTLAEEHYSNLGVSPTGASGILPVDSKSAILLGSKPLRPERSMNYSAGIVLNPIDPLHISIDVYQISLKHRITLGGVYNGQQAIDALEAGGFGLPSGLIADDVTAQYFANTSNTRTRGMDITANYLTHFGKFGDVAWDLAINLNKTTITHVDDDQNGQPLLNALYRGFLTTYTPKNKEIVGFTWSKGAWSVGVHEIRYGKVTSQQQYVTGPYAYSNTVYLPFNNRPKEATNILVSYQITPSWRVGLGANNLFNSKQRRVPYSTNYLGVQRYNFDVQQIGFNGGYYYFQINYRR</sequence>
<feature type="domain" description="TonB-dependent receptor-like beta-barrel" evidence="12">
    <location>
        <begin position="336"/>
        <end position="799"/>
    </location>
</feature>
<dbReference type="Proteomes" id="UP000321635">
    <property type="component" value="Unassembled WGS sequence"/>
</dbReference>
<feature type="domain" description="TonB-dependent receptor plug" evidence="13">
    <location>
        <begin position="104"/>
        <end position="224"/>
    </location>
</feature>
<accession>A0A511XBL3</accession>
<feature type="signal peptide" evidence="11">
    <location>
        <begin position="1"/>
        <end position="35"/>
    </location>
</feature>
<evidence type="ECO:0000256" key="2">
    <source>
        <dbReference type="ARBA" id="ARBA00022448"/>
    </source>
</evidence>
<reference evidence="14 15" key="1">
    <citation type="submission" date="2019-07" db="EMBL/GenBank/DDBJ databases">
        <title>Whole genome shotgun sequence of Acetobacter nitrogenifigens NBRC 105050.</title>
        <authorList>
            <person name="Hosoyama A."/>
            <person name="Uohara A."/>
            <person name="Ohji S."/>
            <person name="Ichikawa N."/>
        </authorList>
    </citation>
    <scope>NUCLEOTIDE SEQUENCE [LARGE SCALE GENOMIC DNA]</scope>
    <source>
        <strain evidence="14 15">NBRC 105050</strain>
    </source>
</reference>
<dbReference type="AlphaFoldDB" id="A0A511XBL3"/>
<comment type="subcellular location">
    <subcellularLocation>
        <location evidence="1 8">Cell outer membrane</location>
        <topology evidence="1 8">Multi-pass membrane protein</topology>
    </subcellularLocation>
</comment>
<dbReference type="Gene3D" id="2.170.130.10">
    <property type="entry name" value="TonB-dependent receptor, plug domain"/>
    <property type="match status" value="1"/>
</dbReference>
<evidence type="ECO:0000256" key="7">
    <source>
        <dbReference type="ARBA" id="ARBA00023237"/>
    </source>
</evidence>
<feature type="chain" id="PRO_5021964748" description="Ligand-gated channel" evidence="11">
    <location>
        <begin position="36"/>
        <end position="841"/>
    </location>
</feature>
<evidence type="ECO:0000256" key="4">
    <source>
        <dbReference type="ARBA" id="ARBA00022692"/>
    </source>
</evidence>
<comment type="similarity">
    <text evidence="8 9">Belongs to the TonB-dependent receptor family.</text>
</comment>
<evidence type="ECO:0008006" key="16">
    <source>
        <dbReference type="Google" id="ProtNLM"/>
    </source>
</evidence>
<evidence type="ECO:0000256" key="5">
    <source>
        <dbReference type="ARBA" id="ARBA00023077"/>
    </source>
</evidence>
<dbReference type="InterPro" id="IPR039426">
    <property type="entry name" value="TonB-dep_rcpt-like"/>
</dbReference>
<evidence type="ECO:0000256" key="8">
    <source>
        <dbReference type="PROSITE-ProRule" id="PRU01360"/>
    </source>
</evidence>
<dbReference type="PROSITE" id="PS52016">
    <property type="entry name" value="TONB_DEPENDENT_REC_3"/>
    <property type="match status" value="1"/>
</dbReference>
<comment type="caution">
    <text evidence="14">The sequence shown here is derived from an EMBL/GenBank/DDBJ whole genome shotgun (WGS) entry which is preliminary data.</text>
</comment>
<dbReference type="InterPro" id="IPR000531">
    <property type="entry name" value="Beta-barrel_TonB"/>
</dbReference>
<dbReference type="RefSeq" id="WP_051292060.1">
    <property type="nucleotide sequence ID" value="NZ_AUBI01000004.1"/>
</dbReference>
<dbReference type="Pfam" id="PF00593">
    <property type="entry name" value="TonB_dep_Rec_b-barrel"/>
    <property type="match status" value="1"/>
</dbReference>
<keyword evidence="2 8" id="KW-0813">Transport</keyword>